<proteinExistence type="inferred from homology"/>
<evidence type="ECO:0000256" key="6">
    <source>
        <dbReference type="ARBA" id="ARBA00048718"/>
    </source>
</evidence>
<dbReference type="Proteomes" id="UP000828390">
    <property type="component" value="Unassembled WGS sequence"/>
</dbReference>
<dbReference type="OrthoDB" id="408541at2759"/>
<organism evidence="8 9">
    <name type="scientific">Dreissena polymorpha</name>
    <name type="common">Zebra mussel</name>
    <name type="synonym">Mytilus polymorpha</name>
    <dbReference type="NCBI Taxonomy" id="45954"/>
    <lineage>
        <taxon>Eukaryota</taxon>
        <taxon>Metazoa</taxon>
        <taxon>Spiralia</taxon>
        <taxon>Lophotrochozoa</taxon>
        <taxon>Mollusca</taxon>
        <taxon>Bivalvia</taxon>
        <taxon>Autobranchia</taxon>
        <taxon>Heteroconchia</taxon>
        <taxon>Euheterodonta</taxon>
        <taxon>Imparidentia</taxon>
        <taxon>Neoheterodontei</taxon>
        <taxon>Myida</taxon>
        <taxon>Dreissenoidea</taxon>
        <taxon>Dreissenidae</taxon>
        <taxon>Dreissena</taxon>
    </lineage>
</organism>
<dbReference type="InterPro" id="IPR039262">
    <property type="entry name" value="DTWD2/TAPT"/>
</dbReference>
<comment type="caution">
    <text evidence="8">The sequence shown here is derived from an EMBL/GenBank/DDBJ whole genome shotgun (WGS) entry which is preliminary data.</text>
</comment>
<dbReference type="PANTHER" id="PTHR21392">
    <property type="entry name" value="TRNA-URIDINE AMINOCARBOXYPROPYLTRANSFERASE 2"/>
    <property type="match status" value="1"/>
</dbReference>
<evidence type="ECO:0000313" key="8">
    <source>
        <dbReference type="EMBL" id="KAH3841311.1"/>
    </source>
</evidence>
<evidence type="ECO:0000256" key="4">
    <source>
        <dbReference type="ARBA" id="ARBA00022694"/>
    </source>
</evidence>
<dbReference type="EMBL" id="JAIWYP010000004">
    <property type="protein sequence ID" value="KAH3841311.1"/>
    <property type="molecule type" value="Genomic_DNA"/>
</dbReference>
<dbReference type="SMART" id="SM01144">
    <property type="entry name" value="DTW"/>
    <property type="match status" value="1"/>
</dbReference>
<keyword evidence="4" id="KW-0819">tRNA processing</keyword>
<evidence type="ECO:0000256" key="3">
    <source>
        <dbReference type="ARBA" id="ARBA00022691"/>
    </source>
</evidence>
<evidence type="ECO:0000256" key="2">
    <source>
        <dbReference type="ARBA" id="ARBA00022679"/>
    </source>
</evidence>
<comment type="similarity">
    <text evidence="5">Belongs to the TDD superfamily. DTWD2 family.</text>
</comment>
<comment type="catalytic activity">
    <reaction evidence="6">
        <text>a uridine in tRNA + S-adenosyl-L-methionine = a 3-[(3S)-3-amino-3-carboxypropyl]uridine in tRNA + S-methyl-5'-thioadenosine + H(+)</text>
        <dbReference type="Rhea" id="RHEA:62432"/>
        <dbReference type="Rhea" id="RHEA-COMP:13339"/>
        <dbReference type="Rhea" id="RHEA-COMP:16092"/>
        <dbReference type="ChEBI" id="CHEBI:15378"/>
        <dbReference type="ChEBI" id="CHEBI:17509"/>
        <dbReference type="ChEBI" id="CHEBI:59789"/>
        <dbReference type="ChEBI" id="CHEBI:65315"/>
        <dbReference type="ChEBI" id="CHEBI:82930"/>
        <dbReference type="EC" id="2.5.1.25"/>
    </reaction>
</comment>
<dbReference type="Pfam" id="PF03942">
    <property type="entry name" value="DTW"/>
    <property type="match status" value="1"/>
</dbReference>
<protein>
    <recommendedName>
        <fullName evidence="1">tRNA-uridine aminocarboxypropyltransferase</fullName>
        <ecNumber evidence="1">2.5.1.25</ecNumber>
    </recommendedName>
</protein>
<dbReference type="GO" id="GO:0008033">
    <property type="term" value="P:tRNA processing"/>
    <property type="evidence" value="ECO:0007669"/>
    <property type="project" value="UniProtKB-KW"/>
</dbReference>
<keyword evidence="9" id="KW-1185">Reference proteome</keyword>
<evidence type="ECO:0000256" key="5">
    <source>
        <dbReference type="ARBA" id="ARBA00034489"/>
    </source>
</evidence>
<dbReference type="PANTHER" id="PTHR21392:SF0">
    <property type="entry name" value="TRNA-URIDINE AMINOCARBOXYPROPYLTRANSFERASE 2"/>
    <property type="match status" value="1"/>
</dbReference>
<dbReference type="AlphaFoldDB" id="A0A9D4KKI6"/>
<dbReference type="EC" id="2.5.1.25" evidence="1"/>
<reference evidence="8" key="1">
    <citation type="journal article" date="2019" name="bioRxiv">
        <title>The Genome of the Zebra Mussel, Dreissena polymorpha: A Resource for Invasive Species Research.</title>
        <authorList>
            <person name="McCartney M.A."/>
            <person name="Auch B."/>
            <person name="Kono T."/>
            <person name="Mallez S."/>
            <person name="Zhang Y."/>
            <person name="Obille A."/>
            <person name="Becker A."/>
            <person name="Abrahante J.E."/>
            <person name="Garbe J."/>
            <person name="Badalamenti J.P."/>
            <person name="Herman A."/>
            <person name="Mangelson H."/>
            <person name="Liachko I."/>
            <person name="Sullivan S."/>
            <person name="Sone E.D."/>
            <person name="Koren S."/>
            <person name="Silverstein K.A.T."/>
            <person name="Beckman K.B."/>
            <person name="Gohl D.M."/>
        </authorList>
    </citation>
    <scope>NUCLEOTIDE SEQUENCE</scope>
    <source>
        <strain evidence="8">Duluth1</strain>
        <tissue evidence="8">Whole animal</tissue>
    </source>
</reference>
<dbReference type="GO" id="GO:0016432">
    <property type="term" value="F:tRNA-uridine aminocarboxypropyltransferase activity"/>
    <property type="evidence" value="ECO:0007669"/>
    <property type="project" value="UniProtKB-EC"/>
</dbReference>
<gene>
    <name evidence="8" type="ORF">DPMN_114770</name>
</gene>
<keyword evidence="2" id="KW-0808">Transferase</keyword>
<feature type="domain" description="DTW" evidence="7">
    <location>
        <begin position="43"/>
        <end position="239"/>
    </location>
</feature>
<evidence type="ECO:0000256" key="1">
    <source>
        <dbReference type="ARBA" id="ARBA00012386"/>
    </source>
</evidence>
<evidence type="ECO:0000313" key="9">
    <source>
        <dbReference type="Proteomes" id="UP000828390"/>
    </source>
</evidence>
<evidence type="ECO:0000259" key="7">
    <source>
        <dbReference type="SMART" id="SM01144"/>
    </source>
</evidence>
<keyword evidence="3" id="KW-0949">S-adenosyl-L-methionine</keyword>
<dbReference type="InterPro" id="IPR005636">
    <property type="entry name" value="DTW"/>
</dbReference>
<sequence>MMENTTAFSAQNKYNTDELITEDCFLNSIYEFATQNIEPPRITRKYCERCRRPATVCWCPFLPEEKISTLTTVYILQHPQEELRKLKTAPMLKQSLVEGKCHIIRGKKFGPKRRYEECLNLAEVLRSPNTLLLFPGDDAVDVQVLPSNQSYNLVVIDGTWSQARGMYANNELLKLPKKVQIASDRKSLYVIRTQPTDTSLSTLESVAIALATLERRPELVQVLTAPLEALCEFQLSHGAVPHQSKEYRIAHGQWTKMLPKSLQRRLERERRLEIEKQTPTLKSVFSGDSNDSVRESVHCVGKGLPVDSNDSVRESVHSVGKGLLVDNEESDVDKPLAGCFNTDCDIDVDNSLVICQLDISEHDDVKHVLSEKELDSVVRKCEQTCALPCS</sequence>
<name>A0A9D4KKI6_DREPO</name>
<accession>A0A9D4KKI6</accession>
<reference evidence="8" key="2">
    <citation type="submission" date="2020-11" db="EMBL/GenBank/DDBJ databases">
        <authorList>
            <person name="McCartney M.A."/>
            <person name="Auch B."/>
            <person name="Kono T."/>
            <person name="Mallez S."/>
            <person name="Becker A."/>
            <person name="Gohl D.M."/>
            <person name="Silverstein K.A.T."/>
            <person name="Koren S."/>
            <person name="Bechman K.B."/>
            <person name="Herman A."/>
            <person name="Abrahante J.E."/>
            <person name="Garbe J."/>
        </authorList>
    </citation>
    <scope>NUCLEOTIDE SEQUENCE</scope>
    <source>
        <strain evidence="8">Duluth1</strain>
        <tissue evidence="8">Whole animal</tissue>
    </source>
</reference>